<dbReference type="PANTHER" id="PTHR43156:SF2">
    <property type="entry name" value="STAGE II SPORULATION PROTEIN E"/>
    <property type="match status" value="1"/>
</dbReference>
<dbReference type="InterPro" id="IPR035965">
    <property type="entry name" value="PAS-like_dom_sf"/>
</dbReference>
<dbReference type="SMART" id="SM00091">
    <property type="entry name" value="PAS"/>
    <property type="match status" value="1"/>
</dbReference>
<dbReference type="InterPro" id="IPR000014">
    <property type="entry name" value="PAS"/>
</dbReference>
<dbReference type="Proteomes" id="UP001500221">
    <property type="component" value="Unassembled WGS sequence"/>
</dbReference>
<feature type="domain" description="PAS" evidence="2">
    <location>
        <begin position="6"/>
        <end position="79"/>
    </location>
</feature>
<dbReference type="CDD" id="cd00130">
    <property type="entry name" value="PAS"/>
    <property type="match status" value="1"/>
</dbReference>
<organism evidence="4 5">
    <name type="scientific">Nocardioides marinquilinus</name>
    <dbReference type="NCBI Taxonomy" id="1210400"/>
    <lineage>
        <taxon>Bacteria</taxon>
        <taxon>Bacillati</taxon>
        <taxon>Actinomycetota</taxon>
        <taxon>Actinomycetes</taxon>
        <taxon>Propionibacteriales</taxon>
        <taxon>Nocardioidaceae</taxon>
        <taxon>Nocardioides</taxon>
    </lineage>
</organism>
<protein>
    <recommendedName>
        <fullName evidence="6">PAS domain S-box-containing protein</fullName>
    </recommendedName>
</protein>
<dbReference type="PROSITE" id="PS51746">
    <property type="entry name" value="PPM_2"/>
    <property type="match status" value="1"/>
</dbReference>
<evidence type="ECO:0008006" key="6">
    <source>
        <dbReference type="Google" id="ProtNLM"/>
    </source>
</evidence>
<proteinExistence type="predicted"/>
<accession>A0ABP9PM82</accession>
<name>A0ABP9PM82_9ACTN</name>
<dbReference type="InterPro" id="IPR013656">
    <property type="entry name" value="PAS_4"/>
</dbReference>
<keyword evidence="1" id="KW-0378">Hydrolase</keyword>
<dbReference type="Pfam" id="PF07228">
    <property type="entry name" value="SpoIIE"/>
    <property type="match status" value="1"/>
</dbReference>
<evidence type="ECO:0000313" key="4">
    <source>
        <dbReference type="EMBL" id="GAA5148981.1"/>
    </source>
</evidence>
<dbReference type="InterPro" id="IPR036457">
    <property type="entry name" value="PPM-type-like_dom_sf"/>
</dbReference>
<dbReference type="Gene3D" id="3.60.40.10">
    <property type="entry name" value="PPM-type phosphatase domain"/>
    <property type="match status" value="1"/>
</dbReference>
<dbReference type="InterPro" id="IPR001932">
    <property type="entry name" value="PPM-type_phosphatase-like_dom"/>
</dbReference>
<sequence length="401" mass="43345">MGSDLTPAHYRAMFEAAPVALLVFDADLTMVHANPRYLDAVGLRLDDIAGRYVFDVFPDPPDRHGRSQAEALRQVMRAAVDRREPQVLADYPYEIPLPDGGFDRRLWNVTEVPVLGDDGAVELVLHYTEDVTELVRAREAREEAARLTETLNARLAEASARDRSVASVLQHALLADLPEPADVRLRAAYRPAAHEVGGDWYDALELASGATSVMIGDVVGHDIEAAAAMGQLRSMLRTLAWSDPSTPAGVLTRLEEAMADLDVDVLATAVLATVDAADGSGELGVTYANAGHPPPLLVPGDGEVRLLDSPSPDTLLGVGDGRGRHDATTVLEPGDQLLLYTDGLVETRDSSIDDRLDRLVDLAGRHRRDPARLERIIADMTGDHHEDDIAVIVVENPGPAR</sequence>
<comment type="caution">
    <text evidence="4">The sequence shown here is derived from an EMBL/GenBank/DDBJ whole genome shotgun (WGS) entry which is preliminary data.</text>
</comment>
<dbReference type="SUPFAM" id="SSF81606">
    <property type="entry name" value="PP2C-like"/>
    <property type="match status" value="1"/>
</dbReference>
<keyword evidence="5" id="KW-1185">Reference proteome</keyword>
<evidence type="ECO:0000259" key="2">
    <source>
        <dbReference type="PROSITE" id="PS50112"/>
    </source>
</evidence>
<dbReference type="InterPro" id="IPR052016">
    <property type="entry name" value="Bact_Sigma-Reg"/>
</dbReference>
<feature type="domain" description="PPM-type phosphatase" evidence="3">
    <location>
        <begin position="184"/>
        <end position="396"/>
    </location>
</feature>
<dbReference type="Gene3D" id="3.30.450.20">
    <property type="entry name" value="PAS domain"/>
    <property type="match status" value="1"/>
</dbReference>
<dbReference type="PROSITE" id="PS50112">
    <property type="entry name" value="PAS"/>
    <property type="match status" value="1"/>
</dbReference>
<dbReference type="Pfam" id="PF08448">
    <property type="entry name" value="PAS_4"/>
    <property type="match status" value="1"/>
</dbReference>
<dbReference type="SUPFAM" id="SSF55785">
    <property type="entry name" value="PYP-like sensor domain (PAS domain)"/>
    <property type="match status" value="1"/>
</dbReference>
<dbReference type="RefSeq" id="WP_345458561.1">
    <property type="nucleotide sequence ID" value="NZ_BAABKG010000003.1"/>
</dbReference>
<dbReference type="SMART" id="SM00331">
    <property type="entry name" value="PP2C_SIG"/>
    <property type="match status" value="1"/>
</dbReference>
<gene>
    <name evidence="4" type="ORF">GCM10023340_23590</name>
</gene>
<evidence type="ECO:0000256" key="1">
    <source>
        <dbReference type="ARBA" id="ARBA00022801"/>
    </source>
</evidence>
<dbReference type="EMBL" id="BAABKG010000003">
    <property type="protein sequence ID" value="GAA5148981.1"/>
    <property type="molecule type" value="Genomic_DNA"/>
</dbReference>
<evidence type="ECO:0000313" key="5">
    <source>
        <dbReference type="Proteomes" id="UP001500221"/>
    </source>
</evidence>
<reference evidence="5" key="1">
    <citation type="journal article" date="2019" name="Int. J. Syst. Evol. Microbiol.">
        <title>The Global Catalogue of Microorganisms (GCM) 10K type strain sequencing project: providing services to taxonomists for standard genome sequencing and annotation.</title>
        <authorList>
            <consortium name="The Broad Institute Genomics Platform"/>
            <consortium name="The Broad Institute Genome Sequencing Center for Infectious Disease"/>
            <person name="Wu L."/>
            <person name="Ma J."/>
        </authorList>
    </citation>
    <scope>NUCLEOTIDE SEQUENCE [LARGE SCALE GENOMIC DNA]</scope>
    <source>
        <strain evidence="5">JCM 18459</strain>
    </source>
</reference>
<evidence type="ECO:0000259" key="3">
    <source>
        <dbReference type="PROSITE" id="PS51746"/>
    </source>
</evidence>
<dbReference type="NCBIfam" id="TIGR00229">
    <property type="entry name" value="sensory_box"/>
    <property type="match status" value="1"/>
</dbReference>
<dbReference type="PANTHER" id="PTHR43156">
    <property type="entry name" value="STAGE II SPORULATION PROTEIN E-RELATED"/>
    <property type="match status" value="1"/>
</dbReference>